<dbReference type="SUPFAM" id="SSF48726">
    <property type="entry name" value="Immunoglobulin"/>
    <property type="match status" value="1"/>
</dbReference>
<dbReference type="Pfam" id="PF07686">
    <property type="entry name" value="V-set"/>
    <property type="match status" value="1"/>
</dbReference>
<evidence type="ECO:0000256" key="4">
    <source>
        <dbReference type="ARBA" id="ARBA00022989"/>
    </source>
</evidence>
<evidence type="ECO:0000256" key="1">
    <source>
        <dbReference type="ARBA" id="ARBA00004167"/>
    </source>
</evidence>
<evidence type="ECO:0000256" key="8">
    <source>
        <dbReference type="SAM" id="Phobius"/>
    </source>
</evidence>
<dbReference type="PROSITE" id="PS50835">
    <property type="entry name" value="IG_LIKE"/>
    <property type="match status" value="1"/>
</dbReference>
<organism evidence="11 12">
    <name type="scientific">Ameiurus melas</name>
    <name type="common">Black bullhead</name>
    <name type="synonym">Silurus melas</name>
    <dbReference type="NCBI Taxonomy" id="219545"/>
    <lineage>
        <taxon>Eukaryota</taxon>
        <taxon>Metazoa</taxon>
        <taxon>Chordata</taxon>
        <taxon>Craniata</taxon>
        <taxon>Vertebrata</taxon>
        <taxon>Euteleostomi</taxon>
        <taxon>Actinopterygii</taxon>
        <taxon>Neopterygii</taxon>
        <taxon>Teleostei</taxon>
        <taxon>Ostariophysi</taxon>
        <taxon>Siluriformes</taxon>
        <taxon>Ictaluridae</taxon>
        <taxon>Ameiurus</taxon>
    </lineage>
</organism>
<evidence type="ECO:0000256" key="7">
    <source>
        <dbReference type="ARBA" id="ARBA00023180"/>
    </source>
</evidence>
<evidence type="ECO:0000259" key="10">
    <source>
        <dbReference type="PROSITE" id="PS50835"/>
    </source>
</evidence>
<evidence type="ECO:0000313" key="12">
    <source>
        <dbReference type="Proteomes" id="UP000593565"/>
    </source>
</evidence>
<keyword evidence="9" id="KW-0732">Signal</keyword>
<feature type="domain" description="Ig-like" evidence="10">
    <location>
        <begin position="45"/>
        <end position="150"/>
    </location>
</feature>
<dbReference type="GO" id="GO:0038023">
    <property type="term" value="F:signaling receptor activity"/>
    <property type="evidence" value="ECO:0007669"/>
    <property type="project" value="InterPro"/>
</dbReference>
<dbReference type="Gene3D" id="2.60.40.10">
    <property type="entry name" value="Immunoglobulins"/>
    <property type="match status" value="2"/>
</dbReference>
<gene>
    <name evidence="11" type="ORF">AMELA_G00088840</name>
</gene>
<accession>A0A7J6AW23</accession>
<dbReference type="InterPro" id="IPR007110">
    <property type="entry name" value="Ig-like_dom"/>
</dbReference>
<keyword evidence="7" id="KW-0325">Glycoprotein</keyword>
<evidence type="ECO:0000256" key="9">
    <source>
        <dbReference type="SAM" id="SignalP"/>
    </source>
</evidence>
<feature type="signal peptide" evidence="9">
    <location>
        <begin position="1"/>
        <end position="22"/>
    </location>
</feature>
<dbReference type="GO" id="GO:0009986">
    <property type="term" value="C:cell surface"/>
    <property type="evidence" value="ECO:0007669"/>
    <property type="project" value="UniProtKB-ARBA"/>
</dbReference>
<dbReference type="GO" id="GO:0016020">
    <property type="term" value="C:membrane"/>
    <property type="evidence" value="ECO:0007669"/>
    <property type="project" value="UniProtKB-SubCell"/>
</dbReference>
<evidence type="ECO:0000256" key="6">
    <source>
        <dbReference type="ARBA" id="ARBA00023157"/>
    </source>
</evidence>
<dbReference type="GO" id="GO:0150077">
    <property type="term" value="P:regulation of neuroinflammatory response"/>
    <property type="evidence" value="ECO:0007669"/>
    <property type="project" value="InterPro"/>
</dbReference>
<comment type="subcellular location">
    <subcellularLocation>
        <location evidence="1">Membrane</location>
        <topology evidence="1">Single-pass membrane protein</topology>
    </subcellularLocation>
</comment>
<dbReference type="EMBL" id="JAAGNN010000007">
    <property type="protein sequence ID" value="KAF4086826.1"/>
    <property type="molecule type" value="Genomic_DNA"/>
</dbReference>
<comment type="similarity">
    <text evidence="2">Belongs to the CD200R family.</text>
</comment>
<proteinExistence type="inferred from homology"/>
<evidence type="ECO:0000256" key="3">
    <source>
        <dbReference type="ARBA" id="ARBA00022692"/>
    </source>
</evidence>
<evidence type="ECO:0000313" key="11">
    <source>
        <dbReference type="EMBL" id="KAF4086826.1"/>
    </source>
</evidence>
<dbReference type="InterPro" id="IPR040012">
    <property type="entry name" value="CD200R"/>
</dbReference>
<keyword evidence="6" id="KW-1015">Disulfide bond</keyword>
<protein>
    <recommendedName>
        <fullName evidence="10">Ig-like domain-containing protein</fullName>
    </recommendedName>
</protein>
<feature type="transmembrane region" description="Helical" evidence="8">
    <location>
        <begin position="250"/>
        <end position="273"/>
    </location>
</feature>
<keyword evidence="12" id="KW-1185">Reference proteome</keyword>
<reference evidence="11 12" key="1">
    <citation type="submission" date="2020-02" db="EMBL/GenBank/DDBJ databases">
        <title>A chromosome-scale genome assembly of the black bullhead catfish (Ameiurus melas).</title>
        <authorList>
            <person name="Wen M."/>
            <person name="Zham M."/>
            <person name="Cabau C."/>
            <person name="Klopp C."/>
            <person name="Donnadieu C."/>
            <person name="Roques C."/>
            <person name="Bouchez O."/>
            <person name="Lampietro C."/>
            <person name="Jouanno E."/>
            <person name="Herpin A."/>
            <person name="Louis A."/>
            <person name="Berthelot C."/>
            <person name="Parey E."/>
            <person name="Roest-Crollius H."/>
            <person name="Braasch I."/>
            <person name="Postlethwait J."/>
            <person name="Robinson-Rechavi M."/>
            <person name="Echchiki A."/>
            <person name="Begum T."/>
            <person name="Montfort J."/>
            <person name="Schartl M."/>
            <person name="Bobe J."/>
            <person name="Guiguen Y."/>
        </authorList>
    </citation>
    <scope>NUCLEOTIDE SEQUENCE [LARGE SCALE GENOMIC DNA]</scope>
    <source>
        <strain evidence="11">M_S1</strain>
        <tissue evidence="11">Blood</tissue>
    </source>
</reference>
<dbReference type="AlphaFoldDB" id="A0A7J6AW23"/>
<keyword evidence="4 8" id="KW-1133">Transmembrane helix</keyword>
<evidence type="ECO:0000256" key="5">
    <source>
        <dbReference type="ARBA" id="ARBA00023136"/>
    </source>
</evidence>
<dbReference type="PANTHER" id="PTHR21462:SF2">
    <property type="entry name" value="CELL SURFACE GLYCOPROTEIN CD200 RECEPTOR 2"/>
    <property type="match status" value="1"/>
</dbReference>
<dbReference type="PANTHER" id="PTHR21462">
    <property type="entry name" value="CELL SURFACE GLYCOPROTEIN OX2 RECEPTOR PRECURSOR"/>
    <property type="match status" value="1"/>
</dbReference>
<name>A0A7J6AW23_AMEME</name>
<dbReference type="InterPro" id="IPR013783">
    <property type="entry name" value="Ig-like_fold"/>
</dbReference>
<dbReference type="InterPro" id="IPR036179">
    <property type="entry name" value="Ig-like_dom_sf"/>
</dbReference>
<dbReference type="Proteomes" id="UP000593565">
    <property type="component" value="Unassembled WGS sequence"/>
</dbReference>
<evidence type="ECO:0000256" key="2">
    <source>
        <dbReference type="ARBA" id="ARBA00008215"/>
    </source>
</evidence>
<sequence length="332" mass="37126">MERKLVLRAVYLFAFCLTRSLASGADGRASLHANKTLSCTTSTNEKLSVFRNESVELGKTVTLNCTNTKIAWRDIIFVIWKICLQDKQCIIAVAKNDSDHDTCQDGKKFANTSEETYHLIIPNFSVKDEGNYICDISYQSGGWLEMISVSAFARPTLSGWLEYEHGHPVAVCEATGQPTASIYWETPWNLSSPTTQASGTTGQGSTVISRLYLPRHTPYRNLTCVVTASDLKHTKTRFSNFTFKDVHVKWPIVLVGVCATCSIVAILTGLYIMRKNLIPLSIFRKICCKPDIPAPNDEKPQQPYDPEELQPYASYVQRVNSIYNSSAELFNA</sequence>
<dbReference type="InterPro" id="IPR013106">
    <property type="entry name" value="Ig_V-set"/>
</dbReference>
<keyword evidence="5 8" id="KW-0472">Membrane</keyword>
<keyword evidence="3 8" id="KW-0812">Transmembrane</keyword>
<feature type="chain" id="PRO_5029648220" description="Ig-like domain-containing protein" evidence="9">
    <location>
        <begin position="23"/>
        <end position="332"/>
    </location>
</feature>
<comment type="caution">
    <text evidence="11">The sequence shown here is derived from an EMBL/GenBank/DDBJ whole genome shotgun (WGS) entry which is preliminary data.</text>
</comment>